<feature type="transmembrane region" description="Helical" evidence="1">
    <location>
        <begin position="337"/>
        <end position="356"/>
    </location>
</feature>
<feature type="transmembrane region" description="Helical" evidence="1">
    <location>
        <begin position="192"/>
        <end position="209"/>
    </location>
</feature>
<proteinExistence type="predicted"/>
<dbReference type="Proteomes" id="UP001242010">
    <property type="component" value="Chromosome"/>
</dbReference>
<feature type="transmembrane region" description="Helical" evidence="1">
    <location>
        <begin position="393"/>
        <end position="410"/>
    </location>
</feature>
<keyword evidence="1" id="KW-0812">Transmembrane</keyword>
<feature type="transmembrane region" description="Helical" evidence="1">
    <location>
        <begin position="169"/>
        <end position="186"/>
    </location>
</feature>
<reference evidence="3" key="1">
    <citation type="journal article" date="2023" name="Int. J. Syst. Evol. Microbiol.">
        <title>Mesoterricola silvestris gen. nov., sp. nov., Mesoterricola sediminis sp. nov., Geothrix oryzae sp. nov., Geothrix edaphica sp. nov., Geothrix rubra sp. nov., and Geothrix limicola sp. nov., six novel members of Acidobacteriota isolated from soils.</title>
        <authorList>
            <person name="Itoh H."/>
            <person name="Sugisawa Y."/>
            <person name="Mise K."/>
            <person name="Xu Z."/>
            <person name="Kuniyasu M."/>
            <person name="Ushijima N."/>
            <person name="Kawano K."/>
            <person name="Kobayashi E."/>
            <person name="Shiratori Y."/>
            <person name="Masuda Y."/>
            <person name="Senoo K."/>
        </authorList>
    </citation>
    <scope>NUCLEOTIDE SEQUENCE [LARGE SCALE GENOMIC DNA]</scope>
    <source>
        <strain evidence="3">Red222</strain>
    </source>
</reference>
<feature type="transmembrane region" description="Helical" evidence="1">
    <location>
        <begin position="139"/>
        <end position="162"/>
    </location>
</feature>
<keyword evidence="1" id="KW-0472">Membrane</keyword>
<feature type="transmembrane region" description="Helical" evidence="1">
    <location>
        <begin position="48"/>
        <end position="69"/>
    </location>
</feature>
<dbReference type="EMBL" id="AP027079">
    <property type="protein sequence ID" value="BDU70468.1"/>
    <property type="molecule type" value="Genomic_DNA"/>
</dbReference>
<feature type="transmembrane region" description="Helical" evidence="1">
    <location>
        <begin position="221"/>
        <end position="243"/>
    </location>
</feature>
<accession>A0ABM9M0U3</accession>
<feature type="transmembrane region" description="Helical" evidence="1">
    <location>
        <begin position="89"/>
        <end position="112"/>
    </location>
</feature>
<keyword evidence="1" id="KW-1133">Transmembrane helix</keyword>
<dbReference type="RefSeq" id="WP_286354187.1">
    <property type="nucleotide sequence ID" value="NZ_AP027079.1"/>
</dbReference>
<name>A0ABM9M0U3_9BACT</name>
<sequence length="422" mass="48675">MLLLIYFVLIYFLFHLKRGASPGSFLVILYAISLICAVVIGYDYFPDTYFKVFNLVFMAAMLTLLFMPWNRFKYTSLIADPDPDRVNRLAKILLLINSVVFVVCLIFIYYVFTHVTDYSEFKNGMDSEGVIGQMPINHLLWLLAIYLCPTSYFLVPLHFYYLKQRNYKYSILALLFSLNIILNGITHFSRSGFLVFFVMYIVYVPFYYPQFATKAKHIMKFASALVAGLAAMVFYIITASRFVDALQYLESASTQSRIENPILLSLLDYFSQWYKNCNEVMSLYVFNPLYGELSASLPLTFGNKMNLIDYPAGRVEAKLYTLWGTHFDGFNGLISDLLFDFGYMGTLFCILAYGSLLTKFRPKNGVIMFHHFIVLGSLFVFPAMGITSSQLKSVFYELALVYAVIIYFYLKPKLNVSTARFR</sequence>
<feature type="transmembrane region" description="Helical" evidence="1">
    <location>
        <begin position="368"/>
        <end position="387"/>
    </location>
</feature>
<gene>
    <name evidence="2" type="ORF">GETHOR_25690</name>
</gene>
<keyword evidence="3" id="KW-1185">Reference proteome</keyword>
<dbReference type="NCBIfam" id="TIGR04370">
    <property type="entry name" value="glyco_rpt_poly"/>
    <property type="match status" value="1"/>
</dbReference>
<evidence type="ECO:0000256" key="1">
    <source>
        <dbReference type="SAM" id="Phobius"/>
    </source>
</evidence>
<evidence type="ECO:0000313" key="3">
    <source>
        <dbReference type="Proteomes" id="UP001242010"/>
    </source>
</evidence>
<feature type="transmembrane region" description="Helical" evidence="1">
    <location>
        <begin position="20"/>
        <end position="42"/>
    </location>
</feature>
<protein>
    <recommendedName>
        <fullName evidence="4">Oligosaccharide repeat unit polymerase</fullName>
    </recommendedName>
</protein>
<organism evidence="2 3">
    <name type="scientific">Geothrix oryzae</name>
    <dbReference type="NCBI Taxonomy" id="2927975"/>
    <lineage>
        <taxon>Bacteria</taxon>
        <taxon>Pseudomonadati</taxon>
        <taxon>Acidobacteriota</taxon>
        <taxon>Holophagae</taxon>
        <taxon>Holophagales</taxon>
        <taxon>Holophagaceae</taxon>
        <taxon>Geothrix</taxon>
    </lineage>
</organism>
<evidence type="ECO:0008006" key="4">
    <source>
        <dbReference type="Google" id="ProtNLM"/>
    </source>
</evidence>
<evidence type="ECO:0000313" key="2">
    <source>
        <dbReference type="EMBL" id="BDU70468.1"/>
    </source>
</evidence>